<dbReference type="AlphaFoldDB" id="A0A372FU96"/>
<reference evidence="4 5" key="1">
    <citation type="submission" date="2018-08" db="EMBL/GenBank/DDBJ databases">
        <title>Verrucosispora craniellae sp. nov., isolated from a marine sponge in the South China Sea.</title>
        <authorList>
            <person name="Li L."/>
            <person name="Lin H.W."/>
        </authorList>
    </citation>
    <scope>NUCLEOTIDE SEQUENCE [LARGE SCALE GENOMIC DNA]</scope>
    <source>
        <strain evidence="4 5">LHW63014</strain>
    </source>
</reference>
<feature type="domain" description="HTH merR-type" evidence="3">
    <location>
        <begin position="40"/>
        <end position="109"/>
    </location>
</feature>
<feature type="region of interest" description="Disordered" evidence="2">
    <location>
        <begin position="1"/>
        <end position="44"/>
    </location>
</feature>
<evidence type="ECO:0000313" key="4">
    <source>
        <dbReference type="EMBL" id="RFS44100.1"/>
    </source>
</evidence>
<dbReference type="PANTHER" id="PTHR30204:SF97">
    <property type="entry name" value="MERR FAMILY REGULATORY PROTEIN"/>
    <property type="match status" value="1"/>
</dbReference>
<dbReference type="Proteomes" id="UP000262621">
    <property type="component" value="Unassembled WGS sequence"/>
</dbReference>
<dbReference type="InterPro" id="IPR009061">
    <property type="entry name" value="DNA-bd_dom_put_sf"/>
</dbReference>
<accession>A0A372FU96</accession>
<dbReference type="SMART" id="SM00422">
    <property type="entry name" value="HTH_MERR"/>
    <property type="match status" value="1"/>
</dbReference>
<dbReference type="InterPro" id="IPR000551">
    <property type="entry name" value="MerR-type_HTH_dom"/>
</dbReference>
<evidence type="ECO:0000313" key="5">
    <source>
        <dbReference type="Proteomes" id="UP000262621"/>
    </source>
</evidence>
<dbReference type="PANTHER" id="PTHR30204">
    <property type="entry name" value="REDOX-CYCLING DRUG-SENSING TRANSCRIPTIONAL ACTIVATOR SOXR"/>
    <property type="match status" value="1"/>
</dbReference>
<comment type="caution">
    <text evidence="4">The sequence shown here is derived from an EMBL/GenBank/DDBJ whole genome shotgun (WGS) entry which is preliminary data.</text>
</comment>
<dbReference type="Pfam" id="PF13411">
    <property type="entry name" value="MerR_1"/>
    <property type="match status" value="1"/>
</dbReference>
<organism evidence="4 5">
    <name type="scientific">Micromonospora craniellae</name>
    <dbReference type="NCBI Taxonomy" id="2294034"/>
    <lineage>
        <taxon>Bacteria</taxon>
        <taxon>Bacillati</taxon>
        <taxon>Actinomycetota</taxon>
        <taxon>Actinomycetes</taxon>
        <taxon>Micromonosporales</taxon>
        <taxon>Micromonosporaceae</taxon>
        <taxon>Micromonospora</taxon>
    </lineage>
</organism>
<evidence type="ECO:0000256" key="2">
    <source>
        <dbReference type="SAM" id="MobiDB-lite"/>
    </source>
</evidence>
<proteinExistence type="predicted"/>
<dbReference type="Gene3D" id="1.10.1660.10">
    <property type="match status" value="1"/>
</dbReference>
<evidence type="ECO:0000256" key="1">
    <source>
        <dbReference type="ARBA" id="ARBA00023125"/>
    </source>
</evidence>
<dbReference type="InterPro" id="IPR047057">
    <property type="entry name" value="MerR_fam"/>
</dbReference>
<dbReference type="PROSITE" id="PS50937">
    <property type="entry name" value="HTH_MERR_2"/>
    <property type="match status" value="1"/>
</dbReference>
<name>A0A372FU96_9ACTN</name>
<evidence type="ECO:0000259" key="3">
    <source>
        <dbReference type="PROSITE" id="PS50937"/>
    </source>
</evidence>
<dbReference type="GO" id="GO:0003677">
    <property type="term" value="F:DNA binding"/>
    <property type="evidence" value="ECO:0007669"/>
    <property type="project" value="UniProtKB-KW"/>
</dbReference>
<sequence length="326" mass="34568">MVGVHAAGTPMSDDQPHRLMPSIDRHHPVPDDCRTSTESSLPAGALARRLGVAPTTLRSWHQRYGLGPSGHQAGRHRRYTPQDVAVLTVMAQLTARGLSAAEAALQARRQATLQPVDHPAVSHHTQSAARGIARAARRMDVLTLRETLTAAVAAQGVVHTWHTLAGPAFILISRARYSEARRASTRRVLARCLSEVFATVPRPCSGSSVQVLLIAIDEHRDCVALDAVAAALAEDRIASVHLGAGLRPAALADAVGRSRPTVVVVWSHGRHCRGPEILRTLADVSGWRPTVVIAGKGWAPQGTPAVGMVGPCRDLADTVTAVAGLI</sequence>
<keyword evidence="1" id="KW-0238">DNA-binding</keyword>
<protein>
    <submittedName>
        <fullName evidence="4">MerR family transcriptional regulator</fullName>
    </submittedName>
</protein>
<gene>
    <name evidence="4" type="ORF">D0Q02_23860</name>
</gene>
<dbReference type="GO" id="GO:0003700">
    <property type="term" value="F:DNA-binding transcription factor activity"/>
    <property type="evidence" value="ECO:0007669"/>
    <property type="project" value="InterPro"/>
</dbReference>
<feature type="compositionally biased region" description="Basic and acidic residues" evidence="2">
    <location>
        <begin position="23"/>
        <end position="35"/>
    </location>
</feature>
<keyword evidence="5" id="KW-1185">Reference proteome</keyword>
<dbReference type="SUPFAM" id="SSF46955">
    <property type="entry name" value="Putative DNA-binding domain"/>
    <property type="match status" value="1"/>
</dbReference>
<dbReference type="EMBL" id="QVFU01000036">
    <property type="protein sequence ID" value="RFS44100.1"/>
    <property type="molecule type" value="Genomic_DNA"/>
</dbReference>